<feature type="transmembrane region" description="Helical" evidence="5">
    <location>
        <begin position="207"/>
        <end position="224"/>
    </location>
</feature>
<name>A0A5A8DGN4_CAFRO</name>
<dbReference type="GO" id="GO:0005886">
    <property type="term" value="C:plasma membrane"/>
    <property type="evidence" value="ECO:0007669"/>
    <property type="project" value="TreeGrafter"/>
</dbReference>
<dbReference type="AlphaFoldDB" id="A0A5A8DGN4"/>
<evidence type="ECO:0000256" key="3">
    <source>
        <dbReference type="ARBA" id="ARBA00022989"/>
    </source>
</evidence>
<dbReference type="InterPro" id="IPR024041">
    <property type="entry name" value="NH4_transpt_AmtB-like_dom"/>
</dbReference>
<comment type="subcellular location">
    <subcellularLocation>
        <location evidence="1">Membrane</location>
        <topology evidence="1">Multi-pass membrane protein</topology>
    </subcellularLocation>
</comment>
<protein>
    <recommendedName>
        <fullName evidence="6">Ammonium transporter AmtB-like domain-containing protein</fullName>
    </recommendedName>
</protein>
<keyword evidence="2 5" id="KW-0812">Transmembrane</keyword>
<gene>
    <name evidence="7" type="ORF">FNF31_03017</name>
</gene>
<reference evidence="7 8" key="1">
    <citation type="submission" date="2019-07" db="EMBL/GenBank/DDBJ databases">
        <title>Genomes of Cafeteria roenbergensis.</title>
        <authorList>
            <person name="Fischer M.G."/>
            <person name="Hackl T."/>
            <person name="Roman M."/>
        </authorList>
    </citation>
    <scope>NUCLEOTIDE SEQUENCE [LARGE SCALE GENOMIC DNA]</scope>
    <source>
        <strain evidence="7 8">Cflag</strain>
    </source>
</reference>
<feature type="transmembrane region" description="Helical" evidence="5">
    <location>
        <begin position="236"/>
        <end position="258"/>
    </location>
</feature>
<dbReference type="Proteomes" id="UP000325113">
    <property type="component" value="Unassembled WGS sequence"/>
</dbReference>
<sequence length="319" mass="33015">MSAADAALADHARAIDTGWLLTMTFNILVMQAGFAGLEVGMSAAASAAAIAMKNMSDMAVCCIGFWLTGWALAFGKNAAGQSNAFSGEGQFLLLGETDMARFVFQYAFAATSVTIVSGAVVGRIRFKHYVLLAFTISSFIYPIVAHVAWDPTGFLHQMGFVDFAGSTVAHVTGGSIGLAASLWLGPRPGVFRDTGDYVPQRSSPTQALMGAICLWYTWFSFNAGSTKALTNGGATLAAHAAVSTLLASGAGFLCSLAWSWIRSKGQHIDVFDSVTGLLAGLVAITSGCASVQPWEAVIVGALGSLAALANRADAGAPAH</sequence>
<feature type="domain" description="Ammonium transporter AmtB-like" evidence="6">
    <location>
        <begin position="19"/>
        <end position="308"/>
    </location>
</feature>
<feature type="transmembrane region" description="Helical" evidence="5">
    <location>
        <begin position="129"/>
        <end position="148"/>
    </location>
</feature>
<dbReference type="GO" id="GO:0097272">
    <property type="term" value="P:ammonium homeostasis"/>
    <property type="evidence" value="ECO:0007669"/>
    <property type="project" value="TreeGrafter"/>
</dbReference>
<proteinExistence type="predicted"/>
<organism evidence="7 8">
    <name type="scientific">Cafeteria roenbergensis</name>
    <name type="common">Marine flagellate</name>
    <dbReference type="NCBI Taxonomy" id="33653"/>
    <lineage>
        <taxon>Eukaryota</taxon>
        <taxon>Sar</taxon>
        <taxon>Stramenopiles</taxon>
        <taxon>Bigyra</taxon>
        <taxon>Opalozoa</taxon>
        <taxon>Bicosoecida</taxon>
        <taxon>Cafeteriaceae</taxon>
        <taxon>Cafeteria</taxon>
    </lineage>
</organism>
<dbReference type="PANTHER" id="PTHR11730:SF58">
    <property type="entry name" value="AMMONIUM TRANSPORTER"/>
    <property type="match status" value="1"/>
</dbReference>
<evidence type="ECO:0000256" key="1">
    <source>
        <dbReference type="ARBA" id="ARBA00004141"/>
    </source>
</evidence>
<dbReference type="Gene3D" id="1.10.3430.10">
    <property type="entry name" value="Ammonium transporter AmtB like domains"/>
    <property type="match status" value="1"/>
</dbReference>
<evidence type="ECO:0000256" key="2">
    <source>
        <dbReference type="ARBA" id="ARBA00022692"/>
    </source>
</evidence>
<accession>A0A5A8DGN4</accession>
<evidence type="ECO:0000313" key="7">
    <source>
        <dbReference type="EMBL" id="KAA0162961.1"/>
    </source>
</evidence>
<dbReference type="GO" id="GO:0008519">
    <property type="term" value="F:ammonium channel activity"/>
    <property type="evidence" value="ECO:0007669"/>
    <property type="project" value="InterPro"/>
</dbReference>
<dbReference type="InterPro" id="IPR029020">
    <property type="entry name" value="Ammonium/urea_transptr"/>
</dbReference>
<evidence type="ECO:0000256" key="4">
    <source>
        <dbReference type="ARBA" id="ARBA00023136"/>
    </source>
</evidence>
<feature type="transmembrane region" description="Helical" evidence="5">
    <location>
        <begin position="99"/>
        <end position="122"/>
    </location>
</feature>
<feature type="transmembrane region" description="Helical" evidence="5">
    <location>
        <begin position="168"/>
        <end position="186"/>
    </location>
</feature>
<keyword evidence="4 5" id="KW-0472">Membrane</keyword>
<dbReference type="PANTHER" id="PTHR11730">
    <property type="entry name" value="AMMONIUM TRANSPORTER"/>
    <property type="match status" value="1"/>
</dbReference>
<dbReference type="SUPFAM" id="SSF111352">
    <property type="entry name" value="Ammonium transporter"/>
    <property type="match status" value="1"/>
</dbReference>
<dbReference type="Pfam" id="PF00909">
    <property type="entry name" value="Ammonium_transp"/>
    <property type="match status" value="1"/>
</dbReference>
<evidence type="ECO:0000259" key="6">
    <source>
        <dbReference type="Pfam" id="PF00909"/>
    </source>
</evidence>
<evidence type="ECO:0000313" key="8">
    <source>
        <dbReference type="Proteomes" id="UP000325113"/>
    </source>
</evidence>
<dbReference type="EMBL" id="VLTM01000024">
    <property type="protein sequence ID" value="KAA0162961.1"/>
    <property type="molecule type" value="Genomic_DNA"/>
</dbReference>
<keyword evidence="3 5" id="KW-1133">Transmembrane helix</keyword>
<comment type="caution">
    <text evidence="7">The sequence shown here is derived from an EMBL/GenBank/DDBJ whole genome shotgun (WGS) entry which is preliminary data.</text>
</comment>
<feature type="transmembrane region" description="Helical" evidence="5">
    <location>
        <begin position="58"/>
        <end position="79"/>
    </location>
</feature>
<evidence type="ECO:0000256" key="5">
    <source>
        <dbReference type="SAM" id="Phobius"/>
    </source>
</evidence>